<dbReference type="Proteomes" id="UP000324748">
    <property type="component" value="Unassembled WGS sequence"/>
</dbReference>
<gene>
    <name evidence="2" type="ORF">PGT21_004822</name>
</gene>
<evidence type="ECO:0000313" key="2">
    <source>
        <dbReference type="EMBL" id="KAA1074422.1"/>
    </source>
</evidence>
<name>A0A5B0MCN6_PUCGR</name>
<reference evidence="2 3" key="1">
    <citation type="submission" date="2019-05" db="EMBL/GenBank/DDBJ databases">
        <title>Emergence of the Ug99 lineage of the wheat stem rust pathogen through somatic hybridization.</title>
        <authorList>
            <person name="Li F."/>
            <person name="Upadhyaya N.M."/>
            <person name="Sperschneider J."/>
            <person name="Matny O."/>
            <person name="Nguyen-Phuc H."/>
            <person name="Mago R."/>
            <person name="Raley C."/>
            <person name="Miller M.E."/>
            <person name="Silverstein K.A.T."/>
            <person name="Henningsen E."/>
            <person name="Hirsch C.D."/>
            <person name="Visser B."/>
            <person name="Pretorius Z.A."/>
            <person name="Steffenson B.J."/>
            <person name="Schwessinger B."/>
            <person name="Dodds P.N."/>
            <person name="Figueroa M."/>
        </authorList>
    </citation>
    <scope>NUCLEOTIDE SEQUENCE [LARGE SCALE GENOMIC DNA]</scope>
    <source>
        <strain evidence="2">21-0</strain>
    </source>
</reference>
<evidence type="ECO:0000256" key="1">
    <source>
        <dbReference type="SAM" id="MobiDB-lite"/>
    </source>
</evidence>
<organism evidence="2 3">
    <name type="scientific">Puccinia graminis f. sp. tritici</name>
    <dbReference type="NCBI Taxonomy" id="56615"/>
    <lineage>
        <taxon>Eukaryota</taxon>
        <taxon>Fungi</taxon>
        <taxon>Dikarya</taxon>
        <taxon>Basidiomycota</taxon>
        <taxon>Pucciniomycotina</taxon>
        <taxon>Pucciniomycetes</taxon>
        <taxon>Pucciniales</taxon>
        <taxon>Pucciniaceae</taxon>
        <taxon>Puccinia</taxon>
    </lineage>
</organism>
<sequence length="114" mass="12363">MTSWEHGDSEIENQAPELLRNICSTPPGAGAAFATGPPRKNALTQAPSSLPFLCISFLPPVPRTPEHSFGQARSPSSVSSASYSSAPVSLAEEGAQNKLIKTMKYRSENWYRRN</sequence>
<comment type="caution">
    <text evidence="2">The sequence shown here is derived from an EMBL/GenBank/DDBJ whole genome shotgun (WGS) entry which is preliminary data.</text>
</comment>
<feature type="compositionally biased region" description="Low complexity" evidence="1">
    <location>
        <begin position="74"/>
        <end position="87"/>
    </location>
</feature>
<dbReference type="AlphaFoldDB" id="A0A5B0MCN6"/>
<dbReference type="EMBL" id="VSWC01000157">
    <property type="protein sequence ID" value="KAA1074422.1"/>
    <property type="molecule type" value="Genomic_DNA"/>
</dbReference>
<proteinExistence type="predicted"/>
<keyword evidence="3" id="KW-1185">Reference proteome</keyword>
<evidence type="ECO:0000313" key="3">
    <source>
        <dbReference type="Proteomes" id="UP000324748"/>
    </source>
</evidence>
<protein>
    <submittedName>
        <fullName evidence="2">Uncharacterized protein</fullName>
    </submittedName>
</protein>
<feature type="region of interest" description="Disordered" evidence="1">
    <location>
        <begin position="64"/>
        <end position="87"/>
    </location>
</feature>
<accession>A0A5B0MCN6</accession>